<dbReference type="AlphaFoldDB" id="A0A6G1BKJ4"/>
<organism evidence="2 3">
    <name type="scientific">Oryza meyeriana var. granulata</name>
    <dbReference type="NCBI Taxonomy" id="110450"/>
    <lineage>
        <taxon>Eukaryota</taxon>
        <taxon>Viridiplantae</taxon>
        <taxon>Streptophyta</taxon>
        <taxon>Embryophyta</taxon>
        <taxon>Tracheophyta</taxon>
        <taxon>Spermatophyta</taxon>
        <taxon>Magnoliopsida</taxon>
        <taxon>Liliopsida</taxon>
        <taxon>Poales</taxon>
        <taxon>Poaceae</taxon>
        <taxon>BOP clade</taxon>
        <taxon>Oryzoideae</taxon>
        <taxon>Oryzeae</taxon>
        <taxon>Oryzinae</taxon>
        <taxon>Oryza</taxon>
        <taxon>Oryza meyeriana</taxon>
    </lineage>
</organism>
<proteinExistence type="predicted"/>
<accession>A0A6G1BKJ4</accession>
<comment type="caution">
    <text evidence="2">The sequence shown here is derived from an EMBL/GenBank/DDBJ whole genome shotgun (WGS) entry which is preliminary data.</text>
</comment>
<gene>
    <name evidence="2" type="ORF">E2562_014716</name>
</gene>
<evidence type="ECO:0000256" key="1">
    <source>
        <dbReference type="SAM" id="MobiDB-lite"/>
    </source>
</evidence>
<evidence type="ECO:0000313" key="3">
    <source>
        <dbReference type="Proteomes" id="UP000479710"/>
    </source>
</evidence>
<reference evidence="2 3" key="1">
    <citation type="submission" date="2019-11" db="EMBL/GenBank/DDBJ databases">
        <title>Whole genome sequence of Oryza granulata.</title>
        <authorList>
            <person name="Li W."/>
        </authorList>
    </citation>
    <scope>NUCLEOTIDE SEQUENCE [LARGE SCALE GENOMIC DNA]</scope>
    <source>
        <strain evidence="3">cv. Menghai</strain>
        <tissue evidence="2">Leaf</tissue>
    </source>
</reference>
<feature type="region of interest" description="Disordered" evidence="1">
    <location>
        <begin position="59"/>
        <end position="80"/>
    </location>
</feature>
<dbReference type="Proteomes" id="UP000479710">
    <property type="component" value="Unassembled WGS sequence"/>
</dbReference>
<dbReference type="EMBL" id="SPHZ02000012">
    <property type="protein sequence ID" value="KAF0888479.1"/>
    <property type="molecule type" value="Genomic_DNA"/>
</dbReference>
<sequence>MAPLLEIRPVAAGHHESPQPWKTSKRVPQPREHVVTAQVRLDPRWSSPAIFLCPSRPNPCRSRSGHLIRPSNQKPPPMGESYIGTSSAVAVVVFLPPGCYQPWPLPVFSLLTHARRKKNSVFGPVPSRLDPTL</sequence>
<keyword evidence="3" id="KW-1185">Reference proteome</keyword>
<evidence type="ECO:0000313" key="2">
    <source>
        <dbReference type="EMBL" id="KAF0888479.1"/>
    </source>
</evidence>
<feature type="region of interest" description="Disordered" evidence="1">
    <location>
        <begin position="8"/>
        <end position="31"/>
    </location>
</feature>
<name>A0A6G1BKJ4_9ORYZ</name>
<protein>
    <submittedName>
        <fullName evidence="2">Uncharacterized protein</fullName>
    </submittedName>
</protein>